<keyword evidence="3" id="KW-1003">Cell membrane</keyword>
<reference evidence="9 10" key="1">
    <citation type="submission" date="2020-12" db="EMBL/GenBank/DDBJ databases">
        <title>FDA dAtabase for Regulatory Grade micrObial Sequences (FDA-ARGOS): Supporting development and validation of Infectious Disease Dx tests.</title>
        <authorList>
            <person name="Sproer C."/>
            <person name="Gronow S."/>
            <person name="Severitt S."/>
            <person name="Schroder I."/>
            <person name="Tallon L."/>
            <person name="Sadzewicz L."/>
            <person name="Zhao X."/>
            <person name="Boylan J."/>
            <person name="Ott S."/>
            <person name="Bowen H."/>
            <person name="Vavikolanu K."/>
            <person name="Mehta A."/>
            <person name="Aluvathingal J."/>
            <person name="Nadendla S."/>
            <person name="Lowell S."/>
            <person name="Myers T."/>
            <person name="Yan Y."/>
            <person name="Sichtig H."/>
        </authorList>
    </citation>
    <scope>NUCLEOTIDE SEQUENCE [LARGE SCALE GENOMIC DNA]</scope>
    <source>
        <strain evidence="9 10">FDAARGOS_1053</strain>
    </source>
</reference>
<evidence type="ECO:0000256" key="5">
    <source>
        <dbReference type="ARBA" id="ARBA00022989"/>
    </source>
</evidence>
<evidence type="ECO:0000256" key="1">
    <source>
        <dbReference type="ARBA" id="ARBA00004651"/>
    </source>
</evidence>
<name>A0A7T4EEZ3_9CORY</name>
<evidence type="ECO:0000313" key="10">
    <source>
        <dbReference type="Proteomes" id="UP000596145"/>
    </source>
</evidence>
<dbReference type="InterPro" id="IPR051311">
    <property type="entry name" value="DedA_domain"/>
</dbReference>
<dbReference type="Proteomes" id="UP000596145">
    <property type="component" value="Chromosome"/>
</dbReference>
<comment type="subcellular location">
    <subcellularLocation>
        <location evidence="1">Cell membrane</location>
        <topology evidence="1">Multi-pass membrane protein</topology>
    </subcellularLocation>
</comment>
<dbReference type="PANTHER" id="PTHR42709">
    <property type="entry name" value="ALKALINE PHOSPHATASE LIKE PROTEIN"/>
    <property type="match status" value="1"/>
</dbReference>
<dbReference type="RefSeq" id="WP_084035928.1">
    <property type="nucleotide sequence ID" value="NZ_CP066007.1"/>
</dbReference>
<keyword evidence="5 7" id="KW-1133">Transmembrane helix</keyword>
<dbReference type="GeneID" id="92759591"/>
<evidence type="ECO:0000313" key="9">
    <source>
        <dbReference type="EMBL" id="QQB46144.1"/>
    </source>
</evidence>
<dbReference type="OrthoDB" id="9813426at2"/>
<evidence type="ECO:0000259" key="8">
    <source>
        <dbReference type="Pfam" id="PF09335"/>
    </source>
</evidence>
<feature type="transmembrane region" description="Helical" evidence="7">
    <location>
        <begin position="138"/>
        <end position="159"/>
    </location>
</feature>
<evidence type="ECO:0000256" key="7">
    <source>
        <dbReference type="SAM" id="Phobius"/>
    </source>
</evidence>
<feature type="domain" description="VTT" evidence="8">
    <location>
        <begin position="34"/>
        <end position="160"/>
    </location>
</feature>
<keyword evidence="6 7" id="KW-0472">Membrane</keyword>
<dbReference type="EMBL" id="CP066007">
    <property type="protein sequence ID" value="QQB46144.1"/>
    <property type="molecule type" value="Genomic_DNA"/>
</dbReference>
<dbReference type="PANTHER" id="PTHR42709:SF6">
    <property type="entry name" value="UNDECAPRENYL PHOSPHATE TRANSPORTER A"/>
    <property type="match status" value="1"/>
</dbReference>
<feature type="transmembrane region" description="Helical" evidence="7">
    <location>
        <begin position="12"/>
        <end position="34"/>
    </location>
</feature>
<protein>
    <submittedName>
        <fullName evidence="9">DedA family protein</fullName>
    </submittedName>
</protein>
<evidence type="ECO:0000256" key="3">
    <source>
        <dbReference type="ARBA" id="ARBA00022475"/>
    </source>
</evidence>
<evidence type="ECO:0000256" key="6">
    <source>
        <dbReference type="ARBA" id="ARBA00023136"/>
    </source>
</evidence>
<proteinExistence type="inferred from homology"/>
<dbReference type="AlphaFoldDB" id="A0A7T4EEZ3"/>
<comment type="similarity">
    <text evidence="2">Belongs to the DedA family.</text>
</comment>
<evidence type="ECO:0000256" key="4">
    <source>
        <dbReference type="ARBA" id="ARBA00022692"/>
    </source>
</evidence>
<organism evidence="9 10">
    <name type="scientific">Corynebacterium glucuronolyticum</name>
    <dbReference type="NCBI Taxonomy" id="39791"/>
    <lineage>
        <taxon>Bacteria</taxon>
        <taxon>Bacillati</taxon>
        <taxon>Actinomycetota</taxon>
        <taxon>Actinomycetes</taxon>
        <taxon>Mycobacteriales</taxon>
        <taxon>Corynebacteriaceae</taxon>
        <taxon>Corynebacterium</taxon>
    </lineage>
</organism>
<sequence length="211" mass="22950">MLDAITTWVTSLMETLGAPGVGIAIFLESAFPPIPSELVLPLAGFTASQGSMSLIAAMVWATAGSLLGAYLLYFVGHAVGAEHLRKVADWMWLTEAEDVDKSIALFDKYGSASVFIGRMVPGIRSLVSIPAGIDRMGLVTFTAWTVLGSAIWNILLVYLGFTLGENWHRVTEYMEEFSFIVKIILVVAVVALTVWLVRRQSKKKNTPPASQ</sequence>
<gene>
    <name evidence="9" type="ORF">I6I10_11955</name>
</gene>
<evidence type="ECO:0000256" key="2">
    <source>
        <dbReference type="ARBA" id="ARBA00010792"/>
    </source>
</evidence>
<dbReference type="Pfam" id="PF09335">
    <property type="entry name" value="VTT_dom"/>
    <property type="match status" value="1"/>
</dbReference>
<feature type="transmembrane region" description="Helical" evidence="7">
    <location>
        <begin position="179"/>
        <end position="197"/>
    </location>
</feature>
<accession>A0A7T4EEZ3</accession>
<keyword evidence="4 7" id="KW-0812">Transmembrane</keyword>
<dbReference type="GO" id="GO:0005886">
    <property type="term" value="C:plasma membrane"/>
    <property type="evidence" value="ECO:0007669"/>
    <property type="project" value="UniProtKB-SubCell"/>
</dbReference>
<feature type="transmembrane region" description="Helical" evidence="7">
    <location>
        <begin position="54"/>
        <end position="76"/>
    </location>
</feature>
<dbReference type="InterPro" id="IPR032816">
    <property type="entry name" value="VTT_dom"/>
</dbReference>